<dbReference type="EMBL" id="CP118247">
    <property type="protein sequence ID" value="WDR05558.1"/>
    <property type="molecule type" value="Genomic_DNA"/>
</dbReference>
<protein>
    <recommendedName>
        <fullName evidence="3">Helix-turn-helix domain-containing protein</fullName>
    </recommendedName>
</protein>
<evidence type="ECO:0008006" key="3">
    <source>
        <dbReference type="Google" id="ProtNLM"/>
    </source>
</evidence>
<keyword evidence="2" id="KW-1185">Reference proteome</keyword>
<proteinExistence type="predicted"/>
<accession>A0ABY7YW18</accession>
<dbReference type="Proteomes" id="UP001222118">
    <property type="component" value="Chromosome"/>
</dbReference>
<dbReference type="RefSeq" id="WP_282211077.1">
    <property type="nucleotide sequence ID" value="NZ_CP118247.1"/>
</dbReference>
<sequence>MEPVSRLKWLEQVAEDGDLPPSSVRVAIVLQNYVNNKTGDAWPSQALLCERLTTRRGPMSRKGLQVAIGALVDAGHLAVEICKGRGATNRYRPVLKSTSDRKLQVRENANARTHKIDEKKANARSHQTADKMRTPVRGGAYLRTRGCVRTYAGVRTHVRTEPIEGTYLKNLSNEPTEKDSVSVEVVDELLGEDTDSQFETFWQAYPRKAAKAAARKAYATAITKIAPDTLLRAAMAYGGATANIEPRYIKHPANWLNAEGWLDDNPRSDQGQTLDAEGNVISANFQNRGRPNRSEEIDRMVENICEQGGSVI</sequence>
<reference evidence="1 2" key="1">
    <citation type="submission" date="2023-02" db="EMBL/GenBank/DDBJ databases">
        <title>Devosia chondri sp. nov., isolated from the phycosphere of marine algae.</title>
        <authorList>
            <person name="Kim J.M."/>
            <person name="Lee J.K."/>
            <person name="Choi B.J."/>
            <person name="Bayburt H."/>
            <person name="Jeon C.O."/>
        </authorList>
    </citation>
    <scope>NUCLEOTIDE SEQUENCE [LARGE SCALE GENOMIC DNA]</scope>
    <source>
        <strain evidence="1 2">G2-5</strain>
    </source>
</reference>
<evidence type="ECO:0000313" key="1">
    <source>
        <dbReference type="EMBL" id="WDR05558.1"/>
    </source>
</evidence>
<gene>
    <name evidence="1" type="ORF">PSQ90_14965</name>
</gene>
<evidence type="ECO:0000313" key="2">
    <source>
        <dbReference type="Proteomes" id="UP001222118"/>
    </source>
</evidence>
<organism evidence="1 2">
    <name type="scientific">Devosia rhodophyticola</name>
    <dbReference type="NCBI Taxonomy" id="3026423"/>
    <lineage>
        <taxon>Bacteria</taxon>
        <taxon>Pseudomonadati</taxon>
        <taxon>Pseudomonadota</taxon>
        <taxon>Alphaproteobacteria</taxon>
        <taxon>Hyphomicrobiales</taxon>
        <taxon>Devosiaceae</taxon>
        <taxon>Devosia</taxon>
    </lineage>
</organism>
<name>A0ABY7YW18_9HYPH</name>